<keyword evidence="3" id="KW-1185">Reference proteome</keyword>
<dbReference type="EMBL" id="JAUJEA010000013">
    <property type="protein sequence ID" value="MDN5204848.1"/>
    <property type="molecule type" value="Genomic_DNA"/>
</dbReference>
<comment type="caution">
    <text evidence="2">The sequence shown here is derived from an EMBL/GenBank/DDBJ whole genome shotgun (WGS) entry which is preliminary data.</text>
</comment>
<dbReference type="Proteomes" id="UP001172082">
    <property type="component" value="Unassembled WGS sequence"/>
</dbReference>
<gene>
    <name evidence="2" type="ORF">QQ008_25885</name>
</gene>
<feature type="domain" description="ABM" evidence="1">
    <location>
        <begin position="5"/>
        <end position="76"/>
    </location>
</feature>
<evidence type="ECO:0000313" key="2">
    <source>
        <dbReference type="EMBL" id="MDN5204848.1"/>
    </source>
</evidence>
<reference evidence="2" key="1">
    <citation type="submission" date="2023-06" db="EMBL/GenBank/DDBJ databases">
        <title>Genomic of Parafulvivirga corallium.</title>
        <authorList>
            <person name="Wang G."/>
        </authorList>
    </citation>
    <scope>NUCLEOTIDE SEQUENCE</scope>
    <source>
        <strain evidence="2">BMA10</strain>
    </source>
</reference>
<dbReference type="InterPro" id="IPR007138">
    <property type="entry name" value="ABM_dom"/>
</dbReference>
<dbReference type="GO" id="GO:0004497">
    <property type="term" value="F:monooxygenase activity"/>
    <property type="evidence" value="ECO:0007669"/>
    <property type="project" value="UniProtKB-KW"/>
</dbReference>
<name>A0ABT8KXG4_9BACT</name>
<dbReference type="RefSeq" id="WP_346754872.1">
    <property type="nucleotide sequence ID" value="NZ_JAUJEA010000013.1"/>
</dbReference>
<proteinExistence type="predicted"/>
<protein>
    <submittedName>
        <fullName evidence="2">Antibiotic biosynthesis monooxygenase</fullName>
    </submittedName>
</protein>
<dbReference type="Pfam" id="PF03992">
    <property type="entry name" value="ABM"/>
    <property type="match status" value="1"/>
</dbReference>
<dbReference type="SUPFAM" id="SSF54909">
    <property type="entry name" value="Dimeric alpha+beta barrel"/>
    <property type="match status" value="1"/>
</dbReference>
<accession>A0ABT8KXG4</accession>
<organism evidence="2 3">
    <name type="scientific">Splendidivirga corallicola</name>
    <dbReference type="NCBI Taxonomy" id="3051826"/>
    <lineage>
        <taxon>Bacteria</taxon>
        <taxon>Pseudomonadati</taxon>
        <taxon>Bacteroidota</taxon>
        <taxon>Cytophagia</taxon>
        <taxon>Cytophagales</taxon>
        <taxon>Splendidivirgaceae</taxon>
        <taxon>Splendidivirga</taxon>
    </lineage>
</organism>
<evidence type="ECO:0000259" key="1">
    <source>
        <dbReference type="Pfam" id="PF03992"/>
    </source>
</evidence>
<keyword evidence="2" id="KW-0503">Monooxygenase</keyword>
<keyword evidence="2" id="KW-0560">Oxidoreductase</keyword>
<dbReference type="Gene3D" id="3.30.70.100">
    <property type="match status" value="1"/>
</dbReference>
<evidence type="ECO:0000313" key="3">
    <source>
        <dbReference type="Proteomes" id="UP001172082"/>
    </source>
</evidence>
<dbReference type="InterPro" id="IPR011008">
    <property type="entry name" value="Dimeric_a/b-barrel"/>
</dbReference>
<sequence>MSKSFIVITKTHFEPEMKETVLSLAERSLPIFKEQTGLLDIYMFGSEDGSHTGTFFVWKDKASHEACMQSPDFNDMNPEWEALFSSGKARFELITYDSLW</sequence>